<proteinExistence type="predicted"/>
<organism evidence="1 2">
    <name type="scientific">Flavobacterium endophyticum</name>
    <dbReference type="NCBI Taxonomy" id="1540163"/>
    <lineage>
        <taxon>Bacteria</taxon>
        <taxon>Pseudomonadati</taxon>
        <taxon>Bacteroidota</taxon>
        <taxon>Flavobacteriia</taxon>
        <taxon>Flavobacteriales</taxon>
        <taxon>Flavobacteriaceae</taxon>
        <taxon>Flavobacterium</taxon>
    </lineage>
</organism>
<sequence length="463" mass="53484">MKNKIFILLPDGIGLRNFAYSHFYELGLKEGFEPVFWNNTPFDLTAEGYQEVKIRHAKTHPLTDIYKNARKHIELSLNIQKSNDKVYDDYRFPFSYKNIKSAIKSSATRLLIATHTSKSGLERAREKIKKLERTTPFYQYSLETLQKEKPAMVFCTNQRPVLAIAPLLAAKELGIPTVSFIFSWDNLPKATMVVETDYYFVWSEHMKKELLYYYDYIRPEQVFVTGTPQFELHADRNGLQSREAFFATNGLDIAKKYICYSGDDITTSPDDQQYLSDTAKAVRQLNAEGHNLGIIFRRCPVDFSARYDAVLEENKDLITSLSPLWKKIGEGWNTILPTKEDILLQQYTIFHTEMVVNLGSSMVFDYACYDKPCSFVNYDTARTANTSSSVKKIYNYVHFRSMPATEAVVWLHSPEAIADQIRTTLQNPKSNISHAKEWFAVINQQPFQDASVRIWKAIRNIIH</sequence>
<name>A0A495M708_9FLAO</name>
<gene>
    <name evidence="1" type="ORF">CLV94_2449</name>
</gene>
<dbReference type="EMBL" id="RBLC01000003">
    <property type="protein sequence ID" value="RKS21814.1"/>
    <property type="molecule type" value="Genomic_DNA"/>
</dbReference>
<keyword evidence="2" id="KW-1185">Reference proteome</keyword>
<protein>
    <recommendedName>
        <fullName evidence="3">UDP-glycosyltransferase</fullName>
    </recommendedName>
</protein>
<dbReference type="SUPFAM" id="SSF53756">
    <property type="entry name" value="UDP-Glycosyltransferase/glycogen phosphorylase"/>
    <property type="match status" value="1"/>
</dbReference>
<dbReference type="AlphaFoldDB" id="A0A495M708"/>
<dbReference type="Proteomes" id="UP000277579">
    <property type="component" value="Unassembled WGS sequence"/>
</dbReference>
<evidence type="ECO:0000313" key="2">
    <source>
        <dbReference type="Proteomes" id="UP000277579"/>
    </source>
</evidence>
<dbReference type="OrthoDB" id="913551at2"/>
<dbReference type="RefSeq" id="WP_121376755.1">
    <property type="nucleotide sequence ID" value="NZ_RBLC01000003.1"/>
</dbReference>
<evidence type="ECO:0008006" key="3">
    <source>
        <dbReference type="Google" id="ProtNLM"/>
    </source>
</evidence>
<accession>A0A495M708</accession>
<evidence type="ECO:0000313" key="1">
    <source>
        <dbReference type="EMBL" id="RKS21814.1"/>
    </source>
</evidence>
<reference evidence="1 2" key="1">
    <citation type="submission" date="2018-10" db="EMBL/GenBank/DDBJ databases">
        <title>Genomic Encyclopedia of Archaeal and Bacterial Type Strains, Phase II (KMG-II): from individual species to whole genera.</title>
        <authorList>
            <person name="Goeker M."/>
        </authorList>
    </citation>
    <scope>NUCLEOTIDE SEQUENCE [LARGE SCALE GENOMIC DNA]</scope>
    <source>
        <strain evidence="1 2">DSM 29537</strain>
    </source>
</reference>
<comment type="caution">
    <text evidence="1">The sequence shown here is derived from an EMBL/GenBank/DDBJ whole genome shotgun (WGS) entry which is preliminary data.</text>
</comment>